<sequence length="85" mass="9016">MPGSPSPRRRSRSDRSRGVWAGGALIDSDAPFTLLVDAAYRVVRAELTEGWDLCVARGDAGRLVPPLVLHFDGGGGDLVVPPGNY</sequence>
<proteinExistence type="predicted"/>
<organism evidence="1 2">
    <name type="scientific">Panicum miliaceum</name>
    <name type="common">Proso millet</name>
    <name type="synonym">Broomcorn millet</name>
    <dbReference type="NCBI Taxonomy" id="4540"/>
    <lineage>
        <taxon>Eukaryota</taxon>
        <taxon>Viridiplantae</taxon>
        <taxon>Streptophyta</taxon>
        <taxon>Embryophyta</taxon>
        <taxon>Tracheophyta</taxon>
        <taxon>Spermatophyta</taxon>
        <taxon>Magnoliopsida</taxon>
        <taxon>Liliopsida</taxon>
        <taxon>Poales</taxon>
        <taxon>Poaceae</taxon>
        <taxon>PACMAD clade</taxon>
        <taxon>Panicoideae</taxon>
        <taxon>Panicodae</taxon>
        <taxon>Paniceae</taxon>
        <taxon>Panicinae</taxon>
        <taxon>Panicum</taxon>
        <taxon>Panicum sect. Panicum</taxon>
    </lineage>
</organism>
<dbReference type="Gene3D" id="2.40.70.10">
    <property type="entry name" value="Acid Proteases"/>
    <property type="match status" value="1"/>
</dbReference>
<gene>
    <name evidence="1" type="ORF">C2845_PM09G12310</name>
</gene>
<dbReference type="AlphaFoldDB" id="A0A3L6S0T3"/>
<dbReference type="Proteomes" id="UP000275267">
    <property type="component" value="Unassembled WGS sequence"/>
</dbReference>
<comment type="caution">
    <text evidence="1">The sequence shown here is derived from an EMBL/GenBank/DDBJ whole genome shotgun (WGS) entry which is preliminary data.</text>
</comment>
<dbReference type="EMBL" id="PQIB02000006">
    <property type="protein sequence ID" value="RLN12018.1"/>
    <property type="molecule type" value="Genomic_DNA"/>
</dbReference>
<keyword evidence="2" id="KW-1185">Reference proteome</keyword>
<evidence type="ECO:0000313" key="1">
    <source>
        <dbReference type="EMBL" id="RLN12018.1"/>
    </source>
</evidence>
<dbReference type="InterPro" id="IPR021109">
    <property type="entry name" value="Peptidase_aspartic_dom_sf"/>
</dbReference>
<evidence type="ECO:0000313" key="2">
    <source>
        <dbReference type="Proteomes" id="UP000275267"/>
    </source>
</evidence>
<protein>
    <submittedName>
        <fullName evidence="1">Aspartic proteinase nepenthesin-1-like</fullName>
    </submittedName>
</protein>
<name>A0A3L6S0T3_PANMI</name>
<reference evidence="2" key="1">
    <citation type="journal article" date="2019" name="Nat. Commun.">
        <title>The genome of broomcorn millet.</title>
        <authorList>
            <person name="Zou C."/>
            <person name="Miki D."/>
            <person name="Li D."/>
            <person name="Tang Q."/>
            <person name="Xiao L."/>
            <person name="Rajput S."/>
            <person name="Deng P."/>
            <person name="Jia W."/>
            <person name="Huang R."/>
            <person name="Zhang M."/>
            <person name="Sun Y."/>
            <person name="Hu J."/>
            <person name="Fu X."/>
            <person name="Schnable P.S."/>
            <person name="Li F."/>
            <person name="Zhang H."/>
            <person name="Feng B."/>
            <person name="Zhu X."/>
            <person name="Liu R."/>
            <person name="Schnable J.C."/>
            <person name="Zhu J.-K."/>
            <person name="Zhang H."/>
        </authorList>
    </citation>
    <scope>NUCLEOTIDE SEQUENCE [LARGE SCALE GENOMIC DNA]</scope>
</reference>
<accession>A0A3L6S0T3</accession>
<dbReference type="SUPFAM" id="SSF50630">
    <property type="entry name" value="Acid proteases"/>
    <property type="match status" value="1"/>
</dbReference>